<dbReference type="OrthoDB" id="9815788at2"/>
<dbReference type="STRING" id="311410.LA5095_01057"/>
<dbReference type="PANTHER" id="PTHR34309:SF1">
    <property type="entry name" value="PROTEIN GLCG"/>
    <property type="match status" value="1"/>
</dbReference>
<dbReference type="Proteomes" id="UP000049983">
    <property type="component" value="Unassembled WGS sequence"/>
</dbReference>
<proteinExistence type="predicted"/>
<protein>
    <recommendedName>
        <fullName evidence="3">Heme-binding protein</fullName>
    </recommendedName>
</protein>
<gene>
    <name evidence="1" type="ORF">LA5096_02312</name>
</gene>
<dbReference type="EMBL" id="CXWC01000010">
    <property type="protein sequence ID" value="CTQ69952.1"/>
    <property type="molecule type" value="Genomic_DNA"/>
</dbReference>
<keyword evidence="2" id="KW-1185">Reference proteome</keyword>
<dbReference type="PANTHER" id="PTHR34309">
    <property type="entry name" value="SLR1406 PROTEIN"/>
    <property type="match status" value="1"/>
</dbReference>
<dbReference type="Pfam" id="PF03928">
    <property type="entry name" value="HbpS-like"/>
    <property type="match status" value="1"/>
</dbReference>
<evidence type="ECO:0000313" key="1">
    <source>
        <dbReference type="EMBL" id="CTQ69952.1"/>
    </source>
</evidence>
<dbReference type="Gene3D" id="3.30.450.150">
    <property type="entry name" value="Haem-degrading domain"/>
    <property type="match status" value="1"/>
</dbReference>
<dbReference type="InterPro" id="IPR005624">
    <property type="entry name" value="PduO/GlcC-like"/>
</dbReference>
<dbReference type="GeneID" id="97669702"/>
<reference evidence="2" key="1">
    <citation type="submission" date="2015-07" db="EMBL/GenBank/DDBJ databases">
        <authorList>
            <person name="Rodrigo-Torres Lidia"/>
            <person name="Arahal R.David."/>
        </authorList>
    </citation>
    <scope>NUCLEOTIDE SEQUENCE [LARGE SCALE GENOMIC DNA]</scope>
    <source>
        <strain evidence="2">CECT 5096</strain>
    </source>
</reference>
<name>A0A0M6ZZG4_9HYPH</name>
<evidence type="ECO:0000313" key="2">
    <source>
        <dbReference type="Proteomes" id="UP000049983"/>
    </source>
</evidence>
<organism evidence="1 2">
    <name type="scientific">Roseibium album</name>
    <dbReference type="NCBI Taxonomy" id="311410"/>
    <lineage>
        <taxon>Bacteria</taxon>
        <taxon>Pseudomonadati</taxon>
        <taxon>Pseudomonadota</taxon>
        <taxon>Alphaproteobacteria</taxon>
        <taxon>Hyphomicrobiales</taxon>
        <taxon>Stappiaceae</taxon>
        <taxon>Roseibium</taxon>
    </lineage>
</organism>
<dbReference type="InterPro" id="IPR038084">
    <property type="entry name" value="PduO/GlcC-like_sf"/>
</dbReference>
<sequence>MSLTIRTQAVISYATAADLVQGALSHAEDNGWAVAAVAVDPWGAVVASGRMDGVPAPILEFATDKAYTAILGKPTRDFNERMSSGKGLELGMVNRPRLCAWEGGLPVYVEGVLIGALGVSGAAGPEDAACATVAVARLQAD</sequence>
<dbReference type="AlphaFoldDB" id="A0A0M6ZZG4"/>
<evidence type="ECO:0008006" key="3">
    <source>
        <dbReference type="Google" id="ProtNLM"/>
    </source>
</evidence>
<dbReference type="RefSeq" id="WP_055112823.1">
    <property type="nucleotide sequence ID" value="NZ_CANMGD010000009.1"/>
</dbReference>
<dbReference type="InterPro" id="IPR052517">
    <property type="entry name" value="GlcG_carb_metab_protein"/>
</dbReference>
<dbReference type="SUPFAM" id="SSF143744">
    <property type="entry name" value="GlcG-like"/>
    <property type="match status" value="1"/>
</dbReference>
<accession>A0A0M6ZZG4</accession>